<dbReference type="EMBL" id="MEIU01000005">
    <property type="protein sequence ID" value="PIT62570.1"/>
    <property type="molecule type" value="Genomic_DNA"/>
</dbReference>
<keyword evidence="1" id="KW-0472">Membrane</keyword>
<sequence>MDIVMYLLAGFGVLAFVFIGLAYAFAKITRLAGWIFIKKSCFRYQHKDGKTKYYKVIETDFDTYTKLVSDYENKKGSK</sequence>
<dbReference type="AlphaFoldDB" id="A0A855FR60"/>
<reference evidence="2 3" key="1">
    <citation type="journal article" date="2017" name="MBio">
        <title>Type VI secretion-mediated competition in the bee gut microbiome.</title>
        <authorList>
            <person name="Steele M.I."/>
            <person name="Kwong W.K."/>
            <person name="Powell J.E."/>
            <person name="Whiteley M."/>
            <person name="Moran N.A."/>
        </authorList>
    </citation>
    <scope>NUCLEOTIDE SEQUENCE [LARGE SCALE GENOMIC DNA]</scope>
    <source>
        <strain evidence="2 3">HK3</strain>
    </source>
</reference>
<evidence type="ECO:0000313" key="3">
    <source>
        <dbReference type="Proteomes" id="UP000230463"/>
    </source>
</evidence>
<evidence type="ECO:0000313" key="2">
    <source>
        <dbReference type="EMBL" id="PIT62570.1"/>
    </source>
</evidence>
<name>A0A855FR60_9NEIS</name>
<accession>A0A855FR60</accession>
<feature type="transmembrane region" description="Helical" evidence="1">
    <location>
        <begin position="6"/>
        <end position="26"/>
    </location>
</feature>
<comment type="caution">
    <text evidence="2">The sequence shown here is derived from an EMBL/GenBank/DDBJ whole genome shotgun (WGS) entry which is preliminary data.</text>
</comment>
<dbReference type="Proteomes" id="UP000230463">
    <property type="component" value="Unassembled WGS sequence"/>
</dbReference>
<keyword evidence="1" id="KW-0812">Transmembrane</keyword>
<evidence type="ECO:0000256" key="1">
    <source>
        <dbReference type="SAM" id="Phobius"/>
    </source>
</evidence>
<proteinExistence type="predicted"/>
<protein>
    <submittedName>
        <fullName evidence="2">Uncharacterized protein</fullName>
    </submittedName>
</protein>
<dbReference type="RefSeq" id="WP_100099689.1">
    <property type="nucleotide sequence ID" value="NZ_MDUZ01000051.1"/>
</dbReference>
<organism evidence="2 3">
    <name type="scientific">Snodgrassella alvi</name>
    <dbReference type="NCBI Taxonomy" id="1196083"/>
    <lineage>
        <taxon>Bacteria</taxon>
        <taxon>Pseudomonadati</taxon>
        <taxon>Pseudomonadota</taxon>
        <taxon>Betaproteobacteria</taxon>
        <taxon>Neisseriales</taxon>
        <taxon>Neisseriaceae</taxon>
        <taxon>Snodgrassella</taxon>
    </lineage>
</organism>
<keyword evidence="1" id="KW-1133">Transmembrane helix</keyword>
<gene>
    <name evidence="2" type="ORF">BHC57_01160</name>
</gene>